<feature type="domain" description="Cytochrome C biogenesis protein transmembrane" evidence="7">
    <location>
        <begin position="6"/>
        <end position="215"/>
    </location>
</feature>
<keyword evidence="5 6" id="KW-0472">Membrane</keyword>
<evidence type="ECO:0000313" key="8">
    <source>
        <dbReference type="EMBL" id="MBD1371293.1"/>
    </source>
</evidence>
<proteinExistence type="inferred from homology"/>
<evidence type="ECO:0000256" key="4">
    <source>
        <dbReference type="ARBA" id="ARBA00022989"/>
    </source>
</evidence>
<evidence type="ECO:0000256" key="3">
    <source>
        <dbReference type="ARBA" id="ARBA00022692"/>
    </source>
</evidence>
<keyword evidence="4 6" id="KW-1133">Transmembrane helix</keyword>
<dbReference type="InterPro" id="IPR003834">
    <property type="entry name" value="Cyt_c_assmbl_TM_dom"/>
</dbReference>
<dbReference type="EMBL" id="JACXAH010000003">
    <property type="protein sequence ID" value="MBD1371293.1"/>
    <property type="molecule type" value="Genomic_DNA"/>
</dbReference>
<keyword evidence="3 6" id="KW-0812">Transmembrane</keyword>
<evidence type="ECO:0000259" key="7">
    <source>
        <dbReference type="Pfam" id="PF02683"/>
    </source>
</evidence>
<evidence type="ECO:0000256" key="2">
    <source>
        <dbReference type="ARBA" id="ARBA00006143"/>
    </source>
</evidence>
<feature type="transmembrane region" description="Helical" evidence="6">
    <location>
        <begin position="165"/>
        <end position="187"/>
    </location>
</feature>
<dbReference type="AlphaFoldDB" id="A0A926RT63"/>
<name>A0A926RT63_9BACL</name>
<dbReference type="InterPro" id="IPR051790">
    <property type="entry name" value="Cytochrome_c-biogenesis_DsbD"/>
</dbReference>
<comment type="similarity">
    <text evidence="2">Belongs to the DsbD family.</text>
</comment>
<gene>
    <name evidence="8" type="ORF">IC620_02860</name>
</gene>
<accession>A0A926RT63</accession>
<feature type="transmembrane region" description="Helical" evidence="6">
    <location>
        <begin position="6"/>
        <end position="26"/>
    </location>
</feature>
<reference evidence="8" key="1">
    <citation type="submission" date="2020-09" db="EMBL/GenBank/DDBJ databases">
        <title>A novel bacterium of genus Hazenella, isolated from South China Sea.</title>
        <authorList>
            <person name="Huang H."/>
            <person name="Mo K."/>
            <person name="Hu Y."/>
        </authorList>
    </citation>
    <scope>NUCLEOTIDE SEQUENCE</scope>
    <source>
        <strain evidence="8">IB182357</strain>
    </source>
</reference>
<dbReference type="RefSeq" id="WP_191140003.1">
    <property type="nucleotide sequence ID" value="NZ_JACXAG020000002.1"/>
</dbReference>
<feature type="transmembrane region" description="Helical" evidence="6">
    <location>
        <begin position="54"/>
        <end position="77"/>
    </location>
</feature>
<dbReference type="Proteomes" id="UP000661691">
    <property type="component" value="Unassembled WGS sequence"/>
</dbReference>
<organism evidence="8 9">
    <name type="scientific">Polycladospora coralii</name>
    <dbReference type="NCBI Taxonomy" id="2771432"/>
    <lineage>
        <taxon>Bacteria</taxon>
        <taxon>Bacillati</taxon>
        <taxon>Bacillota</taxon>
        <taxon>Bacilli</taxon>
        <taxon>Bacillales</taxon>
        <taxon>Thermoactinomycetaceae</taxon>
        <taxon>Polycladospora</taxon>
    </lineage>
</organism>
<comment type="subcellular location">
    <subcellularLocation>
        <location evidence="1">Membrane</location>
        <topology evidence="1">Multi-pass membrane protein</topology>
    </subcellularLocation>
</comment>
<dbReference type="Pfam" id="PF02683">
    <property type="entry name" value="DsbD_TM"/>
    <property type="match status" value="1"/>
</dbReference>
<feature type="transmembrane region" description="Helical" evidence="6">
    <location>
        <begin position="129"/>
        <end position="159"/>
    </location>
</feature>
<dbReference type="GO" id="GO:0016020">
    <property type="term" value="C:membrane"/>
    <property type="evidence" value="ECO:0007669"/>
    <property type="project" value="UniProtKB-SubCell"/>
</dbReference>
<comment type="caution">
    <text evidence="8">The sequence shown here is derived from an EMBL/GenBank/DDBJ whole genome shotgun (WGS) entry which is preliminary data.</text>
</comment>
<dbReference type="GO" id="GO:0017004">
    <property type="term" value="P:cytochrome complex assembly"/>
    <property type="evidence" value="ECO:0007669"/>
    <property type="project" value="InterPro"/>
</dbReference>
<feature type="transmembrane region" description="Helical" evidence="6">
    <location>
        <begin position="89"/>
        <end position="109"/>
    </location>
</feature>
<keyword evidence="9" id="KW-1185">Reference proteome</keyword>
<sequence>MDELSLWVAFAAGVLSFISPCCLPLYPSYLSYITGVSVAQLTDQDRSQALKRNLLIHTIFFMIGFSIIFYSLAFALSFVGDFFKTYQDLIRMLGAILIFAMGLVMLGVFQPKFMMKERRLNIKTKGVGYLSSTLVGVIFSAGWTPCMGPIVILIVGLAATNPEMAFIYMTAYILGFAIPFIVMAFFIGRTKWILRYSNTIMKIGGGIMLILALLLYFDQMTAIIVWMQKVTGFSGF</sequence>
<evidence type="ECO:0000256" key="6">
    <source>
        <dbReference type="SAM" id="Phobius"/>
    </source>
</evidence>
<evidence type="ECO:0000256" key="5">
    <source>
        <dbReference type="ARBA" id="ARBA00023136"/>
    </source>
</evidence>
<evidence type="ECO:0000256" key="1">
    <source>
        <dbReference type="ARBA" id="ARBA00004141"/>
    </source>
</evidence>
<dbReference type="PANTHER" id="PTHR31272">
    <property type="entry name" value="CYTOCHROME C-TYPE BIOGENESIS PROTEIN HI_1454-RELATED"/>
    <property type="match status" value="1"/>
</dbReference>
<evidence type="ECO:0000313" key="9">
    <source>
        <dbReference type="Proteomes" id="UP000661691"/>
    </source>
</evidence>
<dbReference type="PANTHER" id="PTHR31272:SF4">
    <property type="entry name" value="CYTOCHROME C-TYPE BIOGENESIS PROTEIN HI_1454-RELATED"/>
    <property type="match status" value="1"/>
</dbReference>
<protein>
    <submittedName>
        <fullName evidence="8">Cytochrome c biogenesis protein CcdA</fullName>
    </submittedName>
</protein>
<feature type="transmembrane region" description="Helical" evidence="6">
    <location>
        <begin position="199"/>
        <end position="217"/>
    </location>
</feature>